<dbReference type="Proteomes" id="UP000306918">
    <property type="component" value="Unassembled WGS sequence"/>
</dbReference>
<dbReference type="OrthoDB" id="9782855at2"/>
<protein>
    <submittedName>
        <fullName evidence="1">Uncharacterized protein</fullName>
    </submittedName>
</protein>
<organism evidence="1 2">
    <name type="scientific">Niastella caeni</name>
    <dbReference type="NCBI Taxonomy" id="2569763"/>
    <lineage>
        <taxon>Bacteria</taxon>
        <taxon>Pseudomonadati</taxon>
        <taxon>Bacteroidota</taxon>
        <taxon>Chitinophagia</taxon>
        <taxon>Chitinophagales</taxon>
        <taxon>Chitinophagaceae</taxon>
        <taxon>Niastella</taxon>
    </lineage>
</organism>
<dbReference type="RefSeq" id="WP_136579529.1">
    <property type="nucleotide sequence ID" value="NZ_STFF01000007.1"/>
</dbReference>
<name>A0A4V4H021_9BACT</name>
<comment type="caution">
    <text evidence="1">The sequence shown here is derived from an EMBL/GenBank/DDBJ whole genome shotgun (WGS) entry which is preliminary data.</text>
</comment>
<accession>A0A4V4H021</accession>
<dbReference type="AlphaFoldDB" id="A0A4V4H021"/>
<reference evidence="1 2" key="1">
    <citation type="submission" date="2019-04" db="EMBL/GenBank/DDBJ databases">
        <title>Niastella caeni sp. nov., isolated from activated sludge.</title>
        <authorList>
            <person name="Sheng M."/>
        </authorList>
    </citation>
    <scope>NUCLEOTIDE SEQUENCE [LARGE SCALE GENOMIC DNA]</scope>
    <source>
        <strain evidence="1 2">HX-2-15</strain>
    </source>
</reference>
<keyword evidence="2" id="KW-1185">Reference proteome</keyword>
<proteinExistence type="predicted"/>
<gene>
    <name evidence="1" type="ORF">FAM09_23115</name>
</gene>
<evidence type="ECO:0000313" key="2">
    <source>
        <dbReference type="Proteomes" id="UP000306918"/>
    </source>
</evidence>
<dbReference type="EMBL" id="STFF01000007">
    <property type="protein sequence ID" value="THU34886.1"/>
    <property type="molecule type" value="Genomic_DNA"/>
</dbReference>
<sequence length="275" mass="30568">MKKQTDGDILKFLVDYLWKEMSDQSSNFFLPKLLSSQDISYDPYIAGDWDMGALPDSTNTVCTINFEPGTCIGLPTLQLSDVEIKGLYNLQPTQGMPEVNDTNVKATLNFCTLPMGTPYVTSQYITVTGNYLYSQLCKADNDEHQYITDGRGTFTTYIFEAQGYGDMDIVPDPNDPDNKLMVIMNEMKMIVNSTTSLNLCNAPGAPKNSNICISIQMDSGTSYNFLANKAANYKTVSDTIISKINEKLQDPKALKDISAMLTKQINNLAENLKEN</sequence>
<evidence type="ECO:0000313" key="1">
    <source>
        <dbReference type="EMBL" id="THU34886.1"/>
    </source>
</evidence>